<proteinExistence type="inferred from homology"/>
<feature type="active site" description="Proton acceptor" evidence="8">
    <location>
        <position position="390"/>
    </location>
</feature>
<dbReference type="Gene3D" id="1.10.390.10">
    <property type="entry name" value="Neutral Protease Domain 2"/>
    <property type="match status" value="1"/>
</dbReference>
<dbReference type="InterPro" id="IPR050344">
    <property type="entry name" value="Peptidase_M1_aminopeptidases"/>
</dbReference>
<dbReference type="GO" id="GO:0000328">
    <property type="term" value="C:fungal-type vacuole lumen"/>
    <property type="evidence" value="ECO:0007669"/>
    <property type="project" value="EnsemblFungi"/>
</dbReference>
<evidence type="ECO:0000259" key="13">
    <source>
        <dbReference type="Pfam" id="PF11838"/>
    </source>
</evidence>
<dbReference type="AlphaFoldDB" id="A0A1E3NWB0"/>
<evidence type="ECO:0000259" key="14">
    <source>
        <dbReference type="Pfam" id="PF17900"/>
    </source>
</evidence>
<feature type="domain" description="Peptidase M1 membrane alanine aminopeptidase" evidence="12">
    <location>
        <begin position="317"/>
        <end position="534"/>
    </location>
</feature>
<dbReference type="PANTHER" id="PTHR11533">
    <property type="entry name" value="PROTEASE M1 ZINC METALLOPROTEASE"/>
    <property type="match status" value="1"/>
</dbReference>
<feature type="binding site" evidence="9">
    <location>
        <position position="393"/>
    </location>
    <ligand>
        <name>Zn(2+)</name>
        <dbReference type="ChEBI" id="CHEBI:29105"/>
        <note>catalytic</note>
    </ligand>
</feature>
<evidence type="ECO:0000256" key="7">
    <source>
        <dbReference type="ARBA" id="ARBA00023049"/>
    </source>
</evidence>
<evidence type="ECO:0000256" key="6">
    <source>
        <dbReference type="ARBA" id="ARBA00022833"/>
    </source>
</evidence>
<keyword evidence="2 11" id="KW-0031">Aminopeptidase</keyword>
<sequence>MSALTQKLASPISSAISRRSLKKLLDLKRFASTFVIKNPNSYSSNYNSFNLNSIVRNQARLPQGINYTHTRFHSYHSHSRMCQSAGGVATNIPSDREVLPTNVKPIKYDLTFDPNFETFKFDGNAKIDLDVLEESNTITLHTLDIEIHSTKVGEIKPTGTKFDEAKQSVTFTFKDNFTKGSKITIDIDFTGVLNNNMAGFYKSSYKENGETKYLATTQMEPTDCRRAFPSFDEPALKAIFDITLVCDNHLTALSNMDVKEVKQLDNGRKATVFNSTPLMSTYLVAFIVGELKYVESNDFRVPVRCYASPGLEKQCQYSADLTAKTLAFFEKAFDIKYPLPKLDNVAIADFSAGAMENFGLVTYRVAELVYDEENSTLATKQRISEVVQHELAHQWFGNLVTMEWWEGLWLNEGFATWMSWYSCNEFYPDWKVWESYVSDSLQQALNLDALRSSHPVEVTVKRADEINQIFDAISYAKGSSLLKMISGWLGEDVFIKGVSNYLKKHQFGNTQTEDLWEALSEASGKDVVKVMGIWTQKTGYPIISVEEDAENGTIKVKQNRYLSTGDVKPEEDEVIFPVFLALRTQDGIDKSVVLDSREKTLKLEKGLDFYKLNGDQFGYYRTSYPPERWAKLGKAGSEGLLSVEDRTGLVADAGALATSGYQSTSNLLSLVHSWKNETNYVVWTEIITRVAAVKNAWIFEDQAVTDALKQFSKSLVAPTIHSLGWEFKKSDSFKDQNLKTVLYGSASASGDEIITKHSLEIFKKYVEGDKKAIHPNIKPSVFATVARNGSTKEYEQILDIYNNPISPDEKIMALRTLGRFEEPELIQRTLGLLFDENTIKNQDIYVPMQGLRTHKAGIEALWKWVQLNWDDIIKVLPPGFSLLGSVVKISTSAFSSDEKIEEIQKFFATKDTKGFDQGLAQSLDTIRSKSQWIKRDSEDVNAWLTEQGFLKK</sequence>
<dbReference type="InterPro" id="IPR027268">
    <property type="entry name" value="Peptidase_M4/M1_CTD_sf"/>
</dbReference>
<evidence type="ECO:0000256" key="2">
    <source>
        <dbReference type="ARBA" id="ARBA00022438"/>
    </source>
</evidence>
<evidence type="ECO:0000256" key="1">
    <source>
        <dbReference type="ARBA" id="ARBA00010136"/>
    </source>
</evidence>
<dbReference type="FunFam" id="2.60.40.1910:FF:000004">
    <property type="entry name" value="Aminopeptidase"/>
    <property type="match status" value="1"/>
</dbReference>
<dbReference type="SUPFAM" id="SSF63737">
    <property type="entry name" value="Leukotriene A4 hydrolase N-terminal domain"/>
    <property type="match status" value="1"/>
</dbReference>
<dbReference type="GO" id="GO:0016020">
    <property type="term" value="C:membrane"/>
    <property type="evidence" value="ECO:0007669"/>
    <property type="project" value="TreeGrafter"/>
</dbReference>
<dbReference type="GO" id="GO:0008270">
    <property type="term" value="F:zinc ion binding"/>
    <property type="evidence" value="ECO:0007669"/>
    <property type="project" value="UniProtKB-UniRule"/>
</dbReference>
<dbReference type="Pfam" id="PF17900">
    <property type="entry name" value="Peptidase_M1_N"/>
    <property type="match status" value="1"/>
</dbReference>
<keyword evidence="16" id="KW-1185">Reference proteome</keyword>
<dbReference type="GO" id="GO:0005771">
    <property type="term" value="C:multivesicular body"/>
    <property type="evidence" value="ECO:0007669"/>
    <property type="project" value="EnsemblFungi"/>
</dbReference>
<dbReference type="PANTHER" id="PTHR11533:SF174">
    <property type="entry name" value="PUROMYCIN-SENSITIVE AMINOPEPTIDASE-RELATED"/>
    <property type="match status" value="1"/>
</dbReference>
<reference evidence="15 16" key="1">
    <citation type="journal article" date="2016" name="Proc. Natl. Acad. Sci. U.S.A.">
        <title>Comparative genomics of biotechnologically important yeasts.</title>
        <authorList>
            <person name="Riley R."/>
            <person name="Haridas S."/>
            <person name="Wolfe K.H."/>
            <person name="Lopes M.R."/>
            <person name="Hittinger C.T."/>
            <person name="Goeker M."/>
            <person name="Salamov A.A."/>
            <person name="Wisecaver J.H."/>
            <person name="Long T.M."/>
            <person name="Calvey C.H."/>
            <person name="Aerts A.L."/>
            <person name="Barry K.W."/>
            <person name="Choi C."/>
            <person name="Clum A."/>
            <person name="Coughlan A.Y."/>
            <person name="Deshpande S."/>
            <person name="Douglass A.P."/>
            <person name="Hanson S.J."/>
            <person name="Klenk H.-P."/>
            <person name="LaButti K.M."/>
            <person name="Lapidus A."/>
            <person name="Lindquist E.A."/>
            <person name="Lipzen A.M."/>
            <person name="Meier-Kolthoff J.P."/>
            <person name="Ohm R.A."/>
            <person name="Otillar R.P."/>
            <person name="Pangilinan J.L."/>
            <person name="Peng Y."/>
            <person name="Rokas A."/>
            <person name="Rosa C.A."/>
            <person name="Scheuner C."/>
            <person name="Sibirny A.A."/>
            <person name="Slot J.C."/>
            <person name="Stielow J.B."/>
            <person name="Sun H."/>
            <person name="Kurtzman C.P."/>
            <person name="Blackwell M."/>
            <person name="Grigoriev I.V."/>
            <person name="Jeffries T.W."/>
        </authorList>
    </citation>
    <scope>NUCLEOTIDE SEQUENCE [LARGE SCALE GENOMIC DNA]</scope>
    <source>
        <strain evidence="16">ATCC 58044 / CBS 1984 / NCYC 433 / NRRL Y-366-8</strain>
    </source>
</reference>
<feature type="binding site" evidence="9">
    <location>
        <position position="412"/>
    </location>
    <ligand>
        <name>Zn(2+)</name>
        <dbReference type="ChEBI" id="CHEBI:29105"/>
        <note>catalytic</note>
    </ligand>
</feature>
<dbReference type="STRING" id="683960.A0A1E3NWB0"/>
<dbReference type="Gene3D" id="2.60.40.1910">
    <property type="match status" value="1"/>
</dbReference>
<dbReference type="Gene3D" id="1.25.50.20">
    <property type="match status" value="1"/>
</dbReference>
<protein>
    <recommendedName>
        <fullName evidence="11">Aminopeptidase</fullName>
        <ecNumber evidence="11">3.4.11.-</ecNumber>
    </recommendedName>
</protein>
<dbReference type="InterPro" id="IPR034016">
    <property type="entry name" value="M1_APN-typ"/>
</dbReference>
<dbReference type="Pfam" id="PF11838">
    <property type="entry name" value="ERAP1_C"/>
    <property type="match status" value="1"/>
</dbReference>
<evidence type="ECO:0000256" key="10">
    <source>
        <dbReference type="PIRSR" id="PIRSR634016-4"/>
    </source>
</evidence>
<dbReference type="CDD" id="cd09601">
    <property type="entry name" value="M1_APN-Q_like"/>
    <property type="match status" value="1"/>
</dbReference>
<name>A0A1E3NWB0_WICAA</name>
<dbReference type="Gene3D" id="2.60.40.1730">
    <property type="entry name" value="tricorn interacting facor f3 domain"/>
    <property type="match status" value="1"/>
</dbReference>
<evidence type="ECO:0000256" key="8">
    <source>
        <dbReference type="PIRSR" id="PIRSR634016-1"/>
    </source>
</evidence>
<dbReference type="GO" id="GO:0061957">
    <property type="term" value="C:NVT complex"/>
    <property type="evidence" value="ECO:0007669"/>
    <property type="project" value="EnsemblFungi"/>
</dbReference>
<dbReference type="GO" id="GO:0042277">
    <property type="term" value="F:peptide binding"/>
    <property type="evidence" value="ECO:0007669"/>
    <property type="project" value="TreeGrafter"/>
</dbReference>
<evidence type="ECO:0000256" key="5">
    <source>
        <dbReference type="ARBA" id="ARBA00022801"/>
    </source>
</evidence>
<dbReference type="InterPro" id="IPR042097">
    <property type="entry name" value="Aminopeptidase_N-like_N_sf"/>
</dbReference>
<dbReference type="InterPro" id="IPR024571">
    <property type="entry name" value="ERAP1-like_C_dom"/>
</dbReference>
<feature type="site" description="Transition state stabilizer" evidence="10">
    <location>
        <position position="475"/>
    </location>
</feature>
<comment type="similarity">
    <text evidence="1 11">Belongs to the peptidase M1 family.</text>
</comment>
<dbReference type="EMBL" id="KV454213">
    <property type="protein sequence ID" value="ODQ57418.1"/>
    <property type="molecule type" value="Genomic_DNA"/>
</dbReference>
<dbReference type="GO" id="GO:0006508">
    <property type="term" value="P:proteolysis"/>
    <property type="evidence" value="ECO:0007669"/>
    <property type="project" value="UniProtKB-KW"/>
</dbReference>
<dbReference type="OrthoDB" id="10031169at2759"/>
<gene>
    <name evidence="15" type="ORF">WICANDRAFT_64766</name>
</gene>
<evidence type="ECO:0000313" key="15">
    <source>
        <dbReference type="EMBL" id="ODQ57418.1"/>
    </source>
</evidence>
<dbReference type="InterPro" id="IPR014782">
    <property type="entry name" value="Peptidase_M1_dom"/>
</dbReference>
<accession>A0A1E3NWB0</accession>
<keyword evidence="7 11" id="KW-0482">Metalloprotease</keyword>
<feature type="domain" description="ERAP1-like C-terminal" evidence="13">
    <location>
        <begin position="609"/>
        <end position="927"/>
    </location>
</feature>
<evidence type="ECO:0000313" key="16">
    <source>
        <dbReference type="Proteomes" id="UP000094112"/>
    </source>
</evidence>
<keyword evidence="4 9" id="KW-0479">Metal-binding</keyword>
<dbReference type="RefSeq" id="XP_019036625.1">
    <property type="nucleotide sequence ID" value="XM_019183798.1"/>
</dbReference>
<organism evidence="15 16">
    <name type="scientific">Wickerhamomyces anomalus (strain ATCC 58044 / CBS 1984 / NCYC 433 / NRRL Y-366-8)</name>
    <name type="common">Yeast</name>
    <name type="synonym">Hansenula anomala</name>
    <dbReference type="NCBI Taxonomy" id="683960"/>
    <lineage>
        <taxon>Eukaryota</taxon>
        <taxon>Fungi</taxon>
        <taxon>Dikarya</taxon>
        <taxon>Ascomycota</taxon>
        <taxon>Saccharomycotina</taxon>
        <taxon>Saccharomycetes</taxon>
        <taxon>Phaffomycetales</taxon>
        <taxon>Wickerhamomycetaceae</taxon>
        <taxon>Wickerhamomyces</taxon>
    </lineage>
</organism>
<evidence type="ECO:0000256" key="9">
    <source>
        <dbReference type="PIRSR" id="PIRSR634016-3"/>
    </source>
</evidence>
<dbReference type="GeneID" id="30201044"/>
<keyword evidence="5 11" id="KW-0378">Hydrolase</keyword>
<dbReference type="Pfam" id="PF01433">
    <property type="entry name" value="Peptidase_M1"/>
    <property type="match status" value="1"/>
</dbReference>
<dbReference type="PRINTS" id="PR00756">
    <property type="entry name" value="ALADIPTASE"/>
</dbReference>
<dbReference type="Proteomes" id="UP000094112">
    <property type="component" value="Unassembled WGS sequence"/>
</dbReference>
<dbReference type="InterPro" id="IPR045357">
    <property type="entry name" value="Aminopeptidase_N-like_N"/>
</dbReference>
<dbReference type="GO" id="GO:0120113">
    <property type="term" value="P:cytoplasm to vacuole targeting by the NVT pathway"/>
    <property type="evidence" value="ECO:0007669"/>
    <property type="project" value="EnsemblFungi"/>
</dbReference>
<feature type="binding site" evidence="9">
    <location>
        <position position="389"/>
    </location>
    <ligand>
        <name>Zn(2+)</name>
        <dbReference type="ChEBI" id="CHEBI:29105"/>
        <note>catalytic</note>
    </ligand>
</feature>
<keyword evidence="6 9" id="KW-0862">Zinc</keyword>
<dbReference type="SUPFAM" id="SSF55486">
    <property type="entry name" value="Metalloproteases ('zincins'), catalytic domain"/>
    <property type="match status" value="1"/>
</dbReference>
<dbReference type="FunFam" id="1.25.50.20:FF:000002">
    <property type="entry name" value="Aminopeptidase"/>
    <property type="match status" value="1"/>
</dbReference>
<evidence type="ECO:0000256" key="3">
    <source>
        <dbReference type="ARBA" id="ARBA00022670"/>
    </source>
</evidence>
<dbReference type="GO" id="GO:0070006">
    <property type="term" value="F:metalloaminopeptidase activity"/>
    <property type="evidence" value="ECO:0007669"/>
    <property type="project" value="TreeGrafter"/>
</dbReference>
<dbReference type="FunFam" id="2.60.40.1730:FF:000002">
    <property type="entry name" value="Aminopeptidase"/>
    <property type="match status" value="1"/>
</dbReference>
<feature type="domain" description="Aminopeptidase N-like N-terminal" evidence="14">
    <location>
        <begin position="104"/>
        <end position="283"/>
    </location>
</feature>
<dbReference type="FunFam" id="1.10.390.10:FF:000001">
    <property type="entry name" value="Aminopeptidase"/>
    <property type="match status" value="1"/>
</dbReference>
<dbReference type="EC" id="3.4.11.-" evidence="11"/>
<evidence type="ECO:0000256" key="11">
    <source>
        <dbReference type="RuleBase" id="RU364040"/>
    </source>
</evidence>
<dbReference type="InterPro" id="IPR001930">
    <property type="entry name" value="Peptidase_M1"/>
</dbReference>
<evidence type="ECO:0000256" key="4">
    <source>
        <dbReference type="ARBA" id="ARBA00022723"/>
    </source>
</evidence>
<comment type="cofactor">
    <cofactor evidence="9 11">
        <name>Zn(2+)</name>
        <dbReference type="ChEBI" id="CHEBI:29105"/>
    </cofactor>
    <text evidence="9 11">Binds 1 zinc ion per subunit.</text>
</comment>
<evidence type="ECO:0000259" key="12">
    <source>
        <dbReference type="Pfam" id="PF01433"/>
    </source>
</evidence>
<keyword evidence="3 11" id="KW-0645">Protease</keyword>
<dbReference type="GO" id="GO:0043171">
    <property type="term" value="P:peptide catabolic process"/>
    <property type="evidence" value="ECO:0007669"/>
    <property type="project" value="TreeGrafter"/>
</dbReference>